<feature type="region of interest" description="Disordered" evidence="1">
    <location>
        <begin position="1216"/>
        <end position="1255"/>
    </location>
</feature>
<dbReference type="PANTHER" id="PTHR23216">
    <property type="entry name" value="NUCLEOLAR AND COILED-BODY PHOSPHOPROTEIN 1"/>
    <property type="match status" value="1"/>
</dbReference>
<proteinExistence type="predicted"/>
<feature type="compositionally biased region" description="Low complexity" evidence="1">
    <location>
        <begin position="168"/>
        <end position="181"/>
    </location>
</feature>
<feature type="compositionally biased region" description="Low complexity" evidence="1">
    <location>
        <begin position="931"/>
        <end position="944"/>
    </location>
</feature>
<feature type="compositionally biased region" description="Low complexity" evidence="1">
    <location>
        <begin position="1010"/>
        <end position="1026"/>
    </location>
</feature>
<feature type="region of interest" description="Disordered" evidence="1">
    <location>
        <begin position="694"/>
        <end position="715"/>
    </location>
</feature>
<dbReference type="RefSeq" id="XP_013434464.1">
    <property type="nucleotide sequence ID" value="XM_013579010.1"/>
</dbReference>
<feature type="compositionally biased region" description="Polar residues" evidence="1">
    <location>
        <begin position="285"/>
        <end position="295"/>
    </location>
</feature>
<feature type="region of interest" description="Disordered" evidence="1">
    <location>
        <begin position="926"/>
        <end position="950"/>
    </location>
</feature>
<evidence type="ECO:0000313" key="2">
    <source>
        <dbReference type="EMBL" id="CDJ65997.1"/>
    </source>
</evidence>
<feature type="compositionally biased region" description="Low complexity" evidence="1">
    <location>
        <begin position="45"/>
        <end position="62"/>
    </location>
</feature>
<dbReference type="OrthoDB" id="347477at2759"/>
<keyword evidence="3" id="KW-1185">Reference proteome</keyword>
<evidence type="ECO:0000313" key="3">
    <source>
        <dbReference type="Proteomes" id="UP000030754"/>
    </source>
</evidence>
<feature type="compositionally biased region" description="Basic residues" evidence="1">
    <location>
        <begin position="35"/>
        <end position="44"/>
    </location>
</feature>
<feature type="compositionally biased region" description="Low complexity" evidence="1">
    <location>
        <begin position="1236"/>
        <end position="1255"/>
    </location>
</feature>
<feature type="compositionally biased region" description="Low complexity" evidence="1">
    <location>
        <begin position="399"/>
        <end position="413"/>
    </location>
</feature>
<feature type="region of interest" description="Disordered" evidence="1">
    <location>
        <begin position="986"/>
        <end position="1026"/>
    </location>
</feature>
<dbReference type="GO" id="GO:0005654">
    <property type="term" value="C:nucleoplasm"/>
    <property type="evidence" value="ECO:0007669"/>
    <property type="project" value="TreeGrafter"/>
</dbReference>
<feature type="region of interest" description="Disordered" evidence="1">
    <location>
        <begin position="263"/>
        <end position="298"/>
    </location>
</feature>
<dbReference type="Proteomes" id="UP000030754">
    <property type="component" value="Unassembled WGS sequence"/>
</dbReference>
<accession>U6MP57</accession>
<feature type="compositionally biased region" description="Basic and acidic residues" evidence="1">
    <location>
        <begin position="475"/>
        <end position="484"/>
    </location>
</feature>
<feature type="region of interest" description="Disordered" evidence="1">
    <location>
        <begin position="394"/>
        <end position="413"/>
    </location>
</feature>
<feature type="compositionally biased region" description="Low complexity" evidence="1">
    <location>
        <begin position="110"/>
        <end position="140"/>
    </location>
</feature>
<reference evidence="2" key="2">
    <citation type="submission" date="2013-10" db="EMBL/GenBank/DDBJ databases">
        <authorList>
            <person name="Aslett M."/>
        </authorList>
    </citation>
    <scope>NUCLEOTIDE SEQUENCE [LARGE SCALE GENOMIC DNA]</scope>
    <source>
        <strain evidence="2">Houghton</strain>
    </source>
</reference>
<sequence length="1296" mass="139825">MTERVHYNLRGPPWLVAPRVSLGAPATSSNASTAPHKRRKRHHQQQQLQQRQQQQQQWLLRKVSSATGSSEITGRHCPYSLRGTRLCHCSSRRLGKTEDKPPGGAAADARSSSSSSTSTSSNSLRSRSDNITISSRSSSRSQRDSSDSSSSSSSSSASKSSSSRRNHANTTNSSSESNSVDSTKHCSTAVIRRANSNNSSNGSSTSSRNASPTCPLCRGCSIFRHGSRLERREALLQLHGLGASGAPGNLSAAPAAADAVGDSAHALSKQKQQHRVACSSSSSSPLKQLPQQQRASEQRREIEALRRCLLSGLMRKERQRYRCPFCCWQENEAATAAAAAAGSGGSTCSSSSRCFVPRRGMESQALKVQQQLQQLQVIDLESLDAEQQQLFFLKKEPSPHSSSSKSGSSTLDSSGTEALRVVCEGFDCRSLSSDAKWVVAELVKDGCFINTALQAVAAVQQQQQQPTEQMQGRSQGREDSRRQQELAAARNAFAAACAAAAADMEAEAVSQQLLDLGALRAREEADSRRDREAQQQQQQLFSSAQPLWEQHGCLCSFLEAANPPLFEALTNSSSRRNGSSNKKCRDAAAAQGRVLLQRLFDLQQQLLRNYSSAAPPFICGADEEAWRLLRALRSDACDRKLLNIHDCLLLASAAAAAAAAAATAGGAAAAAAAAAPAARGRRARTKALPLLQHRDLEGSPDAQGPQESLELQGEWEQQQWPLSQQQQEALLLLRQQASVLSAAELQVALAKAYFENQEKALVESAFFSNLGSLAAPSLLLQQRQELLLLLGWWLRLSAFLSNTAAQLQQLLLLQQDTFENSRRQAKHQVGASVSPGQRRESQQQQVVSLADLMLRPHPTRGSSFVQLLLLHPRDSTAAAAVAAAAEEAGAQLESSPQSQQHPDKATATAAAPAVAAAMGAEEIASDVKGASRNSENRSNNSSSSTTPRKMQMKEVIDLCSSSSSTSPSSCSRSSCDEVQIDRCVSRPLRPRSTEETPKHLHAASRRRLRSSNSSDIKSSNCSSGGSASRSRLEAFAWCFPCSTAEHLAARLLNVSSDPFLFSSLDCCCCWDVRLPEHPGLRGLRAACKALLPWQLQQQQQQQELCAYEVLSRLWRLTADPLAGQCCSPRVRQQEEQVEASGSPGGSQGASEESGCWTTGELPSLVAAGLWLPALAFVGPKQQQQQQQQQKPEQQQRLRDRTLWGRRQLVHLASQLLPQTSSAASSAHASPDKHPHSSNGSNSSSSCPSSRSSSSESGESLFVYRWLRGAIKAVEEATEIAFLSEAPNDANEELVIA</sequence>
<reference evidence="2" key="1">
    <citation type="submission" date="2013-10" db="EMBL/GenBank/DDBJ databases">
        <title>Genomic analysis of the causative agents of coccidiosis in chickens.</title>
        <authorList>
            <person name="Reid A.J."/>
            <person name="Blake D."/>
            <person name="Billington K."/>
            <person name="Browne H."/>
            <person name="Dunn M."/>
            <person name="Hung S."/>
            <person name="Kawahara F."/>
            <person name="Miranda-Saavedra D."/>
            <person name="Mourier T."/>
            <person name="Nagra H."/>
            <person name="Otto T.D."/>
            <person name="Rawlings N."/>
            <person name="Sanchez A."/>
            <person name="Sanders M."/>
            <person name="Subramaniam C."/>
            <person name="Tay Y."/>
            <person name="Dear P."/>
            <person name="Doerig C."/>
            <person name="Gruber A."/>
            <person name="Parkinson J."/>
            <person name="Shirley M."/>
            <person name="Wan K.L."/>
            <person name="Berriman M."/>
            <person name="Tomley F."/>
            <person name="Pain A."/>
        </authorList>
    </citation>
    <scope>NUCLEOTIDE SEQUENCE [LARGE SCALE GENOMIC DNA]</scope>
    <source>
        <strain evidence="2">Houghton</strain>
    </source>
</reference>
<protein>
    <submittedName>
        <fullName evidence="2">Uncharacterized protein</fullName>
    </submittedName>
</protein>
<dbReference type="InterPro" id="IPR039191">
    <property type="entry name" value="Nopp140-like"/>
</dbReference>
<name>U6MP57_9EIME</name>
<feature type="compositionally biased region" description="Basic residues" evidence="1">
    <location>
        <begin position="999"/>
        <end position="1009"/>
    </location>
</feature>
<feature type="region of interest" description="Disordered" evidence="1">
    <location>
        <begin position="24"/>
        <end position="77"/>
    </location>
</feature>
<gene>
    <name evidence="2" type="ORF">ENH_00015590</name>
</gene>
<dbReference type="VEuPathDB" id="ToxoDB:ENH_00015590"/>
<feature type="region of interest" description="Disordered" evidence="1">
    <location>
        <begin position="1136"/>
        <end position="1155"/>
    </location>
</feature>
<feature type="region of interest" description="Disordered" evidence="1">
    <location>
        <begin position="93"/>
        <end position="213"/>
    </location>
</feature>
<feature type="compositionally biased region" description="Low complexity" evidence="1">
    <location>
        <begin position="706"/>
        <end position="715"/>
    </location>
</feature>
<organism evidence="2 3">
    <name type="scientific">Eimeria necatrix</name>
    <dbReference type="NCBI Taxonomy" id="51315"/>
    <lineage>
        <taxon>Eukaryota</taxon>
        <taxon>Sar</taxon>
        <taxon>Alveolata</taxon>
        <taxon>Apicomplexa</taxon>
        <taxon>Conoidasida</taxon>
        <taxon>Coccidia</taxon>
        <taxon>Eucoccidiorida</taxon>
        <taxon>Eimeriorina</taxon>
        <taxon>Eimeriidae</taxon>
        <taxon>Eimeria</taxon>
    </lineage>
</organism>
<feature type="region of interest" description="Disordered" evidence="1">
    <location>
        <begin position="464"/>
        <end position="485"/>
    </location>
</feature>
<feature type="compositionally biased region" description="Low complexity" evidence="1">
    <location>
        <begin position="24"/>
        <end position="34"/>
    </location>
</feature>
<evidence type="ECO:0000256" key="1">
    <source>
        <dbReference type="SAM" id="MobiDB-lite"/>
    </source>
</evidence>
<feature type="compositionally biased region" description="Low complexity" evidence="1">
    <location>
        <begin position="192"/>
        <end position="211"/>
    </location>
</feature>
<feature type="region of interest" description="Disordered" evidence="1">
    <location>
        <begin position="888"/>
        <end position="913"/>
    </location>
</feature>
<dbReference type="EMBL" id="HG723367">
    <property type="protein sequence ID" value="CDJ65997.1"/>
    <property type="molecule type" value="Genomic_DNA"/>
</dbReference>
<dbReference type="GeneID" id="25471739"/>
<dbReference type="PANTHER" id="PTHR23216:SF1">
    <property type="entry name" value="NUCLEOLAR AND COILED-BODY PHOSPHOPROTEIN 1"/>
    <property type="match status" value="1"/>
</dbReference>
<feature type="compositionally biased region" description="Low complexity" evidence="1">
    <location>
        <begin position="147"/>
        <end position="161"/>
    </location>
</feature>
<dbReference type="GO" id="GO:0005730">
    <property type="term" value="C:nucleolus"/>
    <property type="evidence" value="ECO:0007669"/>
    <property type="project" value="InterPro"/>
</dbReference>